<protein>
    <submittedName>
        <fullName evidence="1">Uncharacterized protein</fullName>
    </submittedName>
</protein>
<dbReference type="SUPFAM" id="SSF48452">
    <property type="entry name" value="TPR-like"/>
    <property type="match status" value="1"/>
</dbReference>
<accession>A0A291QW69</accession>
<reference evidence="1 2" key="1">
    <citation type="submission" date="2017-10" db="EMBL/GenBank/DDBJ databases">
        <title>Paenichitinophaga pekingensis gen. nov., sp. nov., isolated from activated sludge.</title>
        <authorList>
            <person name="Jin D."/>
            <person name="Kong X."/>
            <person name="Deng Y."/>
            <person name="Bai Z."/>
        </authorList>
    </citation>
    <scope>NUCLEOTIDE SEQUENCE [LARGE SCALE GENOMIC DNA]</scope>
    <source>
        <strain evidence="1 2">13</strain>
    </source>
</reference>
<dbReference type="GO" id="GO:0006383">
    <property type="term" value="P:transcription by RNA polymerase III"/>
    <property type="evidence" value="ECO:0007669"/>
    <property type="project" value="InterPro"/>
</dbReference>
<dbReference type="Pfam" id="PF13432">
    <property type="entry name" value="TPR_16"/>
    <property type="match status" value="1"/>
</dbReference>
<dbReference type="Gene3D" id="1.25.40.10">
    <property type="entry name" value="Tetratricopeptide repeat domain"/>
    <property type="match status" value="1"/>
</dbReference>
<keyword evidence="2" id="KW-1185">Reference proteome</keyword>
<dbReference type="Pfam" id="PF07676">
    <property type="entry name" value="PD40"/>
    <property type="match status" value="1"/>
</dbReference>
<dbReference type="OrthoDB" id="9809364at2"/>
<dbReference type="AlphaFoldDB" id="A0A291QW69"/>
<proteinExistence type="predicted"/>
<dbReference type="Proteomes" id="UP000220133">
    <property type="component" value="Chromosome"/>
</dbReference>
<dbReference type="InterPro" id="IPR011990">
    <property type="entry name" value="TPR-like_helical_dom_sf"/>
</dbReference>
<dbReference type="GO" id="GO:0000127">
    <property type="term" value="C:transcription factor TFIIIC complex"/>
    <property type="evidence" value="ECO:0007669"/>
    <property type="project" value="TreeGrafter"/>
</dbReference>
<dbReference type="KEGG" id="cbae:COR50_14510"/>
<evidence type="ECO:0000313" key="2">
    <source>
        <dbReference type="Proteomes" id="UP000220133"/>
    </source>
</evidence>
<dbReference type="PANTHER" id="PTHR23082:SF0">
    <property type="entry name" value="GENERAL TRANSCRIPTION FACTOR 3C POLYPEPTIDE 3"/>
    <property type="match status" value="1"/>
</dbReference>
<dbReference type="PANTHER" id="PTHR23082">
    <property type="entry name" value="TRANSCRIPTION INITIATION FACTOR IIIC TFIIIC , POLYPEPTIDE 3-RELATED"/>
    <property type="match status" value="1"/>
</dbReference>
<name>A0A291QW69_9BACT</name>
<dbReference type="InterPro" id="IPR011659">
    <property type="entry name" value="WD40"/>
</dbReference>
<sequence length="542" mass="61397">MDAFYNIASIMRKYFSIVFLFFTVFSVNAQEQQSLDQQADILYNNYDYARAASIYERLVKRKRVRDITWVRLADCYRQMNHYSQAADIYAKLIARPGAQPDWKLYYGDMLMSLGKYDEAKEAFQQYANGGNGGGKVQHRLEGCDLAPAWIAQPTIAQIQPVNGLNSSSSDWAATFYPGGIIFMTDTLLKKQLNPNSNYNKNRYGRTNNSYYKLYYAEHQDNKDLKAWDFSSTFNQYKYHVGPIVFNKDFNAAYFTLTNPVKSKHIAREKEGEKPSIVYGYRRLELYYTEKDSSSGIWKQPVPFPYNNPGAYSLGQAAFSGDGQTIYFTSDMPGGQGGTDIWYSTRQPDGTWSQPVNCGATINTPEDEAFPTISGNNLYFSSKGWSGMGGYDIFRSTGFKTNWSSPENLKYPTNSPADDFYYNVNQNGFTYFASNRAGGMGSDDIYALATPTVIETIPRKPIITLIGTVCPSIPGACIYIYNKQRQVGWCFIGHPNREIVLTLEPDTDYEIRVTMPGGPTHYTEFTTRGEEPNAIIRKAICIE</sequence>
<dbReference type="EMBL" id="CP023777">
    <property type="protein sequence ID" value="ATL48279.1"/>
    <property type="molecule type" value="Genomic_DNA"/>
</dbReference>
<gene>
    <name evidence="1" type="ORF">COR50_14510</name>
</gene>
<dbReference type="InterPro" id="IPR039340">
    <property type="entry name" value="Tfc4/TFIIIC-102/Sfc4"/>
</dbReference>
<evidence type="ECO:0000313" key="1">
    <source>
        <dbReference type="EMBL" id="ATL48279.1"/>
    </source>
</evidence>
<dbReference type="SUPFAM" id="SSF82171">
    <property type="entry name" value="DPP6 N-terminal domain-like"/>
    <property type="match status" value="1"/>
</dbReference>
<organism evidence="1 2">
    <name type="scientific">Chitinophaga caeni</name>
    <dbReference type="NCBI Taxonomy" id="2029983"/>
    <lineage>
        <taxon>Bacteria</taxon>
        <taxon>Pseudomonadati</taxon>
        <taxon>Bacteroidota</taxon>
        <taxon>Chitinophagia</taxon>
        <taxon>Chitinophagales</taxon>
        <taxon>Chitinophagaceae</taxon>
        <taxon>Chitinophaga</taxon>
    </lineage>
</organism>